<comment type="caution">
    <text evidence="8">The sequence shown here is derived from an EMBL/GenBank/DDBJ whole genome shotgun (WGS) entry which is preliminary data.</text>
</comment>
<evidence type="ECO:0000256" key="1">
    <source>
        <dbReference type="ARBA" id="ARBA00001933"/>
    </source>
</evidence>
<feature type="domain" description="Aminotransferase class I/classII large" evidence="7">
    <location>
        <begin position="62"/>
        <end position="379"/>
    </location>
</feature>
<keyword evidence="3 6" id="KW-0032">Aminotransferase</keyword>
<dbReference type="GO" id="GO:0030170">
    <property type="term" value="F:pyridoxal phosphate binding"/>
    <property type="evidence" value="ECO:0007669"/>
    <property type="project" value="InterPro"/>
</dbReference>
<evidence type="ECO:0000256" key="3">
    <source>
        <dbReference type="ARBA" id="ARBA00022576"/>
    </source>
</evidence>
<evidence type="ECO:0000259" key="7">
    <source>
        <dbReference type="Pfam" id="PF00155"/>
    </source>
</evidence>
<dbReference type="PANTHER" id="PTHR46383">
    <property type="entry name" value="ASPARTATE AMINOTRANSFERASE"/>
    <property type="match status" value="1"/>
</dbReference>
<evidence type="ECO:0000256" key="4">
    <source>
        <dbReference type="ARBA" id="ARBA00022679"/>
    </source>
</evidence>
<evidence type="ECO:0000256" key="6">
    <source>
        <dbReference type="RuleBase" id="RU000481"/>
    </source>
</evidence>
<evidence type="ECO:0000256" key="2">
    <source>
        <dbReference type="ARBA" id="ARBA00007441"/>
    </source>
</evidence>
<reference evidence="8" key="1">
    <citation type="journal article" date="2014" name="Int. J. Syst. Evol. Microbiol.">
        <title>Complete genome sequence of Corynebacterium casei LMG S-19264T (=DSM 44701T), isolated from a smear-ripened cheese.</title>
        <authorList>
            <consortium name="US DOE Joint Genome Institute (JGI-PGF)"/>
            <person name="Walter F."/>
            <person name="Albersmeier A."/>
            <person name="Kalinowski J."/>
            <person name="Ruckert C."/>
        </authorList>
    </citation>
    <scope>NUCLEOTIDE SEQUENCE</scope>
    <source>
        <strain evidence="8">VKM Ac-1321</strain>
    </source>
</reference>
<keyword evidence="4 6" id="KW-0808">Transferase</keyword>
<comment type="similarity">
    <text evidence="2 6">Belongs to the class-I pyridoxal-phosphate-dependent aminotransferase family.</text>
</comment>
<dbReference type="EMBL" id="BSFP01000049">
    <property type="protein sequence ID" value="GLL04757.1"/>
    <property type="molecule type" value="Genomic_DNA"/>
</dbReference>
<sequence length="388" mass="42760">MRAPAATRPSRLMSSIDQAISIKYNNLVYELKATGHDIITLSLGEAFFDIPAPDFSGFDVAELHHYSHSRGVPELRRRLAKYYEDRFGPSVDPDQEMIITAGSKAAIYMTLLAVLEPGDEVIMTEPFWLSYPAHVRLCRGEPVMVAHQESLFDLERHITARTRVIIINNPNNPTGKVYTAAELDHLHALATRHGLLLLVDEAYNEFVAPGTAFVSAAVGDPERLHTVTVNSMSKNFGISGWRIGYLIAHRRIVDEVLKLNQHLVTCAPTILAGYLAGHFDELISRTRPQIQQAVAMRATAAGWLADAGIDTLPGEATFYLFGSLGESSLNSDAFATRLLRERGVCVVPGIAYGESCDRHIRISVGTESPERTRRGIAAIRSLIDATRT</sequence>
<accession>A0A9W6KMH1</accession>
<dbReference type="InterPro" id="IPR004839">
    <property type="entry name" value="Aminotransferase_I/II_large"/>
</dbReference>
<dbReference type="InterPro" id="IPR015421">
    <property type="entry name" value="PyrdxlP-dep_Trfase_major"/>
</dbReference>
<gene>
    <name evidence="8" type="primary">aspB</name>
    <name evidence="8" type="ORF">GCM10017581_065040</name>
</gene>
<evidence type="ECO:0000256" key="5">
    <source>
        <dbReference type="ARBA" id="ARBA00022898"/>
    </source>
</evidence>
<dbReference type="EC" id="2.6.1.-" evidence="6"/>
<dbReference type="PANTHER" id="PTHR46383:SF2">
    <property type="entry name" value="AMINOTRANSFERASE"/>
    <property type="match status" value="1"/>
</dbReference>
<protein>
    <recommendedName>
        <fullName evidence="6">Aminotransferase</fullName>
        <ecNumber evidence="6">2.6.1.-</ecNumber>
    </recommendedName>
</protein>
<evidence type="ECO:0000313" key="8">
    <source>
        <dbReference type="EMBL" id="GLL04757.1"/>
    </source>
</evidence>
<dbReference type="Pfam" id="PF00155">
    <property type="entry name" value="Aminotran_1_2"/>
    <property type="match status" value="1"/>
</dbReference>
<dbReference type="InterPro" id="IPR015424">
    <property type="entry name" value="PyrdxlP-dep_Trfase"/>
</dbReference>
<keyword evidence="5" id="KW-0663">Pyridoxal phosphate</keyword>
<organism evidence="8 9">
    <name type="scientific">Dactylosporangium matsuzakiense</name>
    <dbReference type="NCBI Taxonomy" id="53360"/>
    <lineage>
        <taxon>Bacteria</taxon>
        <taxon>Bacillati</taxon>
        <taxon>Actinomycetota</taxon>
        <taxon>Actinomycetes</taxon>
        <taxon>Micromonosporales</taxon>
        <taxon>Micromonosporaceae</taxon>
        <taxon>Dactylosporangium</taxon>
    </lineage>
</organism>
<dbReference type="Proteomes" id="UP001143480">
    <property type="component" value="Unassembled WGS sequence"/>
</dbReference>
<dbReference type="AlphaFoldDB" id="A0A9W6KMH1"/>
<dbReference type="SUPFAM" id="SSF53383">
    <property type="entry name" value="PLP-dependent transferases"/>
    <property type="match status" value="1"/>
</dbReference>
<dbReference type="GO" id="GO:0006520">
    <property type="term" value="P:amino acid metabolic process"/>
    <property type="evidence" value="ECO:0007669"/>
    <property type="project" value="InterPro"/>
</dbReference>
<dbReference type="GO" id="GO:0008483">
    <property type="term" value="F:transaminase activity"/>
    <property type="evidence" value="ECO:0007669"/>
    <property type="project" value="UniProtKB-KW"/>
</dbReference>
<keyword evidence="9" id="KW-1185">Reference proteome</keyword>
<reference evidence="8" key="2">
    <citation type="submission" date="2023-01" db="EMBL/GenBank/DDBJ databases">
        <authorList>
            <person name="Sun Q."/>
            <person name="Evtushenko L."/>
        </authorList>
    </citation>
    <scope>NUCLEOTIDE SEQUENCE</scope>
    <source>
        <strain evidence="8">VKM Ac-1321</strain>
    </source>
</reference>
<evidence type="ECO:0000313" key="9">
    <source>
        <dbReference type="Proteomes" id="UP001143480"/>
    </source>
</evidence>
<comment type="cofactor">
    <cofactor evidence="1 6">
        <name>pyridoxal 5'-phosphate</name>
        <dbReference type="ChEBI" id="CHEBI:597326"/>
    </cofactor>
</comment>
<proteinExistence type="inferred from homology"/>
<dbReference type="Gene3D" id="3.40.640.10">
    <property type="entry name" value="Type I PLP-dependent aspartate aminotransferase-like (Major domain)"/>
    <property type="match status" value="1"/>
</dbReference>
<dbReference type="InterPro" id="IPR004838">
    <property type="entry name" value="NHTrfase_class1_PyrdxlP-BS"/>
</dbReference>
<dbReference type="InterPro" id="IPR050596">
    <property type="entry name" value="AspAT/PAT-like"/>
</dbReference>
<dbReference type="CDD" id="cd00609">
    <property type="entry name" value="AAT_like"/>
    <property type="match status" value="1"/>
</dbReference>
<dbReference type="PROSITE" id="PS00105">
    <property type="entry name" value="AA_TRANSFER_CLASS_1"/>
    <property type="match status" value="1"/>
</dbReference>
<name>A0A9W6KMH1_9ACTN</name>